<comment type="caution">
    <text evidence="1">The sequence shown here is derived from an EMBL/GenBank/DDBJ whole genome shotgun (WGS) entry which is preliminary data.</text>
</comment>
<dbReference type="InParanoid" id="A0A0V1AMS0"/>
<evidence type="ECO:0000313" key="2">
    <source>
        <dbReference type="Proteomes" id="UP000054776"/>
    </source>
</evidence>
<dbReference type="Proteomes" id="UP000054776">
    <property type="component" value="Unassembled WGS sequence"/>
</dbReference>
<accession>A0A0V1AMS0</accession>
<dbReference type="EMBL" id="JYDH01000584">
    <property type="protein sequence ID" value="KRY26080.1"/>
    <property type="molecule type" value="Genomic_DNA"/>
</dbReference>
<keyword evidence="2" id="KW-1185">Reference proteome</keyword>
<evidence type="ECO:0000313" key="1">
    <source>
        <dbReference type="EMBL" id="KRY26080.1"/>
    </source>
</evidence>
<organism evidence="1 2">
    <name type="scientific">Trichinella spiralis</name>
    <name type="common">Trichina worm</name>
    <dbReference type="NCBI Taxonomy" id="6334"/>
    <lineage>
        <taxon>Eukaryota</taxon>
        <taxon>Metazoa</taxon>
        <taxon>Ecdysozoa</taxon>
        <taxon>Nematoda</taxon>
        <taxon>Enoplea</taxon>
        <taxon>Dorylaimia</taxon>
        <taxon>Trichinellida</taxon>
        <taxon>Trichinellidae</taxon>
        <taxon>Trichinella</taxon>
    </lineage>
</organism>
<gene>
    <name evidence="1" type="ORF">T01_1239</name>
</gene>
<sequence>MASKFGILSRLIHAYASHFYDDSPAEISMWKQSTMMLGSATSKKKAYL</sequence>
<dbReference type="AlphaFoldDB" id="A0A0V1AMS0"/>
<name>A0A0V1AMS0_TRISP</name>
<proteinExistence type="predicted"/>
<reference evidence="1 2" key="1">
    <citation type="submission" date="2015-01" db="EMBL/GenBank/DDBJ databases">
        <title>Evolution of Trichinella species and genotypes.</title>
        <authorList>
            <person name="Korhonen P.K."/>
            <person name="Edoardo P."/>
            <person name="Giuseppe L.R."/>
            <person name="Gasser R.B."/>
        </authorList>
    </citation>
    <scope>NUCLEOTIDE SEQUENCE [LARGE SCALE GENOMIC DNA]</scope>
    <source>
        <strain evidence="1">ISS3</strain>
    </source>
</reference>
<protein>
    <submittedName>
        <fullName evidence="1">Uncharacterized protein</fullName>
    </submittedName>
</protein>